<dbReference type="AlphaFoldDB" id="A0A4P6TRU1"/>
<dbReference type="OrthoDB" id="4334411at2"/>
<sequence length="186" mass="19842">MYTRGRRLRFMVVSGMVVLALTGFSSSRGHGSRSHHSSGGGCSNSSQDHDSSSHSGSGGSYGSSTPDRDSDSYNSGGSTYRSRPTSRSSPTATARPLKDGTAVLKHCADTDDPYTTVEVRNPNTRDAYFTVKVSFKDASGFTMASTSDQVSVPAKGTATHRVFAARVGDVSRIEHCDVQRRADAYE</sequence>
<reference evidence="3 4" key="1">
    <citation type="submission" date="2018-08" db="EMBL/GenBank/DDBJ databases">
        <title>The complete genome sequence of Streptomyces seoulensis, a pioneer strain for nickel superoxide dismutase discovery.</title>
        <authorList>
            <person name="Shin J."/>
            <person name="Lee J.-S."/>
            <person name="Lee E.-J."/>
            <person name="Youn H.-D."/>
        </authorList>
    </citation>
    <scope>NUCLEOTIDE SEQUENCE [LARGE SCALE GENOMIC DNA]</scope>
    <source>
        <strain evidence="3 4">KCTC 9819</strain>
    </source>
</reference>
<accession>A0A4P6TRU1</accession>
<dbReference type="STRING" id="73044.GCA_000725795_05312"/>
<keyword evidence="2" id="KW-0732">Signal</keyword>
<feature type="compositionally biased region" description="Low complexity" evidence="1">
    <location>
        <begin position="75"/>
        <end position="95"/>
    </location>
</feature>
<evidence type="ECO:0000313" key="3">
    <source>
        <dbReference type="EMBL" id="QBJ88881.1"/>
    </source>
</evidence>
<keyword evidence="4" id="KW-1185">Reference proteome</keyword>
<feature type="chain" id="PRO_5039187988" description="Secreted protein" evidence="2">
    <location>
        <begin position="21"/>
        <end position="186"/>
    </location>
</feature>
<evidence type="ECO:0008006" key="5">
    <source>
        <dbReference type="Google" id="ProtNLM"/>
    </source>
</evidence>
<proteinExistence type="predicted"/>
<feature type="region of interest" description="Disordered" evidence="1">
    <location>
        <begin position="25"/>
        <end position="100"/>
    </location>
</feature>
<evidence type="ECO:0000313" key="4">
    <source>
        <dbReference type="Proteomes" id="UP000292547"/>
    </source>
</evidence>
<organism evidence="3 4">
    <name type="scientific">Streptomyces seoulensis</name>
    <dbReference type="NCBI Taxonomy" id="73044"/>
    <lineage>
        <taxon>Bacteria</taxon>
        <taxon>Bacillati</taxon>
        <taxon>Actinomycetota</taxon>
        <taxon>Actinomycetes</taxon>
        <taxon>Kitasatosporales</taxon>
        <taxon>Streptomycetaceae</taxon>
        <taxon>Streptomyces</taxon>
    </lineage>
</organism>
<name>A0A4P6TRU1_STRSO</name>
<evidence type="ECO:0000256" key="2">
    <source>
        <dbReference type="SAM" id="SignalP"/>
    </source>
</evidence>
<feature type="signal peptide" evidence="2">
    <location>
        <begin position="1"/>
        <end position="20"/>
    </location>
</feature>
<dbReference type="EMBL" id="CP032229">
    <property type="protein sequence ID" value="QBJ88881.1"/>
    <property type="molecule type" value="Genomic_DNA"/>
</dbReference>
<dbReference type="Proteomes" id="UP000292547">
    <property type="component" value="Chromosome"/>
</dbReference>
<gene>
    <name evidence="3" type="ORF">D0Z67_00090</name>
</gene>
<evidence type="ECO:0000256" key="1">
    <source>
        <dbReference type="SAM" id="MobiDB-lite"/>
    </source>
</evidence>
<dbReference type="KEGG" id="sseo:D0Z67_00090"/>
<protein>
    <recommendedName>
        <fullName evidence="5">Secreted protein</fullName>
    </recommendedName>
</protein>